<sequence length="29" mass="3228">DNANDLLSTECLRELGILLAKKILNCLQL</sequence>
<name>A0A6V8Q1E1_9ACTN</name>
<feature type="non-terminal residue" evidence="1">
    <location>
        <position position="1"/>
    </location>
</feature>
<comment type="caution">
    <text evidence="1">The sequence shown here is derived from an EMBL/GenBank/DDBJ whole genome shotgun (WGS) entry which is preliminary data.</text>
</comment>
<protein>
    <submittedName>
        <fullName evidence="1">Uncharacterized protein</fullName>
    </submittedName>
</protein>
<proteinExistence type="predicted"/>
<organism evidence="1 2">
    <name type="scientific">Candidatus Hakubella thermalkaliphila</name>
    <dbReference type="NCBI Taxonomy" id="2754717"/>
    <lineage>
        <taxon>Bacteria</taxon>
        <taxon>Bacillati</taxon>
        <taxon>Actinomycetota</taxon>
        <taxon>Actinomycetota incertae sedis</taxon>
        <taxon>Candidatus Hakubellales</taxon>
        <taxon>Candidatus Hakubellaceae</taxon>
        <taxon>Candidatus Hakubella</taxon>
    </lineage>
</organism>
<dbReference type="Proteomes" id="UP000561271">
    <property type="component" value="Unassembled WGS sequence"/>
</dbReference>
<dbReference type="AlphaFoldDB" id="A0A6V8Q1E1"/>
<dbReference type="EMBL" id="BLSC01000210">
    <property type="protein sequence ID" value="GFP37894.1"/>
    <property type="molecule type" value="Genomic_DNA"/>
</dbReference>
<reference evidence="1 2" key="1">
    <citation type="journal article" date="2020" name="Front. Microbiol.">
        <title>Single-cell genomics of novel Actinobacteria with the Wood-Ljungdahl pathway discovered in a serpentinizing system.</title>
        <authorList>
            <person name="Merino N."/>
            <person name="Kawai M."/>
            <person name="Boyd E.S."/>
            <person name="Colman D.R."/>
            <person name="McGlynn S.E."/>
            <person name="Nealson K.H."/>
            <person name="Kurokawa K."/>
            <person name="Hongoh Y."/>
        </authorList>
    </citation>
    <scope>NUCLEOTIDE SEQUENCE [LARGE SCALE GENOMIC DNA]</scope>
    <source>
        <strain evidence="1 2">S44</strain>
    </source>
</reference>
<gene>
    <name evidence="1" type="ORF">HKBW3S44_01574</name>
</gene>
<accession>A0A6V8Q1E1</accession>
<evidence type="ECO:0000313" key="2">
    <source>
        <dbReference type="Proteomes" id="UP000561271"/>
    </source>
</evidence>
<evidence type="ECO:0000313" key="1">
    <source>
        <dbReference type="EMBL" id="GFP37894.1"/>
    </source>
</evidence>